<feature type="transmembrane region" description="Helical" evidence="6">
    <location>
        <begin position="289"/>
        <end position="310"/>
    </location>
</feature>
<dbReference type="InterPro" id="IPR053879">
    <property type="entry name" value="HYDIN_VesB_CFA65-like_Ig"/>
</dbReference>
<keyword evidence="4" id="KW-0969">Cilium</keyword>
<feature type="transmembrane region" description="Helical" evidence="6">
    <location>
        <begin position="384"/>
        <end position="407"/>
    </location>
</feature>
<dbReference type="EMBL" id="CP035807">
    <property type="protein sequence ID" value="QEN04952.1"/>
    <property type="molecule type" value="Genomic_DNA"/>
</dbReference>
<dbReference type="GO" id="GO:0005737">
    <property type="term" value="C:cytoplasm"/>
    <property type="evidence" value="ECO:0007669"/>
    <property type="project" value="UniProtKB-SubCell"/>
</dbReference>
<feature type="transmembrane region" description="Helical" evidence="6">
    <location>
        <begin position="345"/>
        <end position="372"/>
    </location>
</feature>
<feature type="transmembrane region" description="Helical" evidence="6">
    <location>
        <begin position="419"/>
        <end position="440"/>
    </location>
</feature>
<keyword evidence="9" id="KW-1185">Reference proteome</keyword>
<evidence type="ECO:0000313" key="9">
    <source>
        <dbReference type="Proteomes" id="UP000323824"/>
    </source>
</evidence>
<organism evidence="8 9">
    <name type="scientific">Thiospirochaeta perfilievii</name>
    <dbReference type="NCBI Taxonomy" id="252967"/>
    <lineage>
        <taxon>Bacteria</taxon>
        <taxon>Pseudomonadati</taxon>
        <taxon>Spirochaetota</taxon>
        <taxon>Spirochaetia</taxon>
        <taxon>Spirochaetales</taxon>
        <taxon>Spirochaetaceae</taxon>
        <taxon>Thiospirochaeta</taxon>
    </lineage>
</organism>
<gene>
    <name evidence="8" type="ORF">EW093_09605</name>
</gene>
<name>A0A5C1QFH4_9SPIO</name>
<feature type="transmembrane region" description="Helical" evidence="6">
    <location>
        <begin position="217"/>
        <end position="244"/>
    </location>
</feature>
<dbReference type="OrthoDB" id="9797355at2"/>
<reference evidence="8 9" key="2">
    <citation type="submission" date="2019-09" db="EMBL/GenBank/DDBJ databases">
        <title>Complete Genome Sequence and Methylome Analysis of free living Spirochaetas.</title>
        <authorList>
            <person name="Leshcheva N."/>
            <person name="Mikheeva N."/>
        </authorList>
    </citation>
    <scope>NUCLEOTIDE SEQUENCE [LARGE SCALE GENOMIC DNA]</scope>
    <source>
        <strain evidence="8 9">P</strain>
    </source>
</reference>
<dbReference type="PANTHER" id="PTHR31272:SF9">
    <property type="entry name" value="BLL1027 PROTEIN"/>
    <property type="match status" value="1"/>
</dbReference>
<feature type="domain" description="HYDIN/VesB/CFA65-like Ig-like" evidence="7">
    <location>
        <begin position="5"/>
        <end position="74"/>
    </location>
</feature>
<protein>
    <submittedName>
        <fullName evidence="8">DUF1573 domain-containing protein</fullName>
    </submittedName>
</protein>
<accession>A0A5C1QFH4</accession>
<sequence>MEVITQEISVTNSSSTDLEITFLSLCDCLSIDPQSRTISAGERSLFNLTLEPEGYGVMSRHMLVDKNGKKTTTKVFVTLPDPPKETLSMGCPECREKEKAIEDQERAKKILDSWIIADIYYSPGCSTCEEFIMDAGVEYTIKKHNILEKEELTSLEKKLKLLDIGLKEFPLLIYKDRVLQGGEVNIEKFKKILSFKQETTLNEKYRNTLEYLKPLPIFFAGLLDGVNPCAFTTLLFLISSLFYVGRGRKEILTVGIIFTITIFLSYYLVGLGLLNVIRTAFIFPIISKVIKYILIIALLILSLLSFFDAYNAKKGSVNQMKLQLPKGIKKRIHNVIRKNTRNRGLVVGTIIIGIMVTIFELTCTGQVYLPIISYIIKIEASLSSYFYLTLYNLGFIIPLVLVFATIYKGSNNKKIATWFSSRLYIIKLLLGLLFVSMIFFI</sequence>
<dbReference type="Gene3D" id="2.60.40.10">
    <property type="entry name" value="Immunoglobulins"/>
    <property type="match status" value="1"/>
</dbReference>
<dbReference type="PANTHER" id="PTHR31272">
    <property type="entry name" value="CYTOCHROME C-TYPE BIOGENESIS PROTEIN HI_1454-RELATED"/>
    <property type="match status" value="1"/>
</dbReference>
<dbReference type="AlphaFoldDB" id="A0A5C1QFH4"/>
<proteinExistence type="predicted"/>
<evidence type="ECO:0000256" key="4">
    <source>
        <dbReference type="ARBA" id="ARBA00023069"/>
    </source>
</evidence>
<evidence type="ECO:0000259" key="7">
    <source>
        <dbReference type="Pfam" id="PF22544"/>
    </source>
</evidence>
<keyword evidence="6" id="KW-0472">Membrane</keyword>
<dbReference type="KEGG" id="sper:EW093_09605"/>
<keyword evidence="5" id="KW-0966">Cell projection</keyword>
<evidence type="ECO:0000313" key="8">
    <source>
        <dbReference type="EMBL" id="QEN04952.1"/>
    </source>
</evidence>
<comment type="subcellular location">
    <subcellularLocation>
        <location evidence="1">Cell projection</location>
        <location evidence="1">Cilium</location>
    </subcellularLocation>
    <subcellularLocation>
        <location evidence="2">Cytoplasm</location>
    </subcellularLocation>
</comment>
<reference evidence="8 9" key="1">
    <citation type="submission" date="2019-02" db="EMBL/GenBank/DDBJ databases">
        <authorList>
            <person name="Fomenkov A."/>
            <person name="Dubinina G."/>
            <person name="Grabovich M."/>
            <person name="Vincze T."/>
            <person name="Roberts R.J."/>
        </authorList>
    </citation>
    <scope>NUCLEOTIDE SEQUENCE [LARGE SCALE GENOMIC DNA]</scope>
    <source>
        <strain evidence="8 9">P</strain>
    </source>
</reference>
<evidence type="ECO:0000256" key="5">
    <source>
        <dbReference type="ARBA" id="ARBA00023273"/>
    </source>
</evidence>
<evidence type="ECO:0000256" key="3">
    <source>
        <dbReference type="ARBA" id="ARBA00022490"/>
    </source>
</evidence>
<evidence type="ECO:0000256" key="6">
    <source>
        <dbReference type="SAM" id="Phobius"/>
    </source>
</evidence>
<evidence type="ECO:0000256" key="1">
    <source>
        <dbReference type="ARBA" id="ARBA00004138"/>
    </source>
</evidence>
<dbReference type="InterPro" id="IPR013783">
    <property type="entry name" value="Ig-like_fold"/>
</dbReference>
<keyword evidence="6" id="KW-1133">Transmembrane helix</keyword>
<keyword evidence="3" id="KW-0963">Cytoplasm</keyword>
<dbReference type="Pfam" id="PF22544">
    <property type="entry name" value="HYDIN_VesB_CFA65-like_Ig"/>
    <property type="match status" value="1"/>
</dbReference>
<dbReference type="InterPro" id="IPR051790">
    <property type="entry name" value="Cytochrome_c-biogenesis_DsbD"/>
</dbReference>
<dbReference type="Proteomes" id="UP000323824">
    <property type="component" value="Chromosome"/>
</dbReference>
<evidence type="ECO:0000256" key="2">
    <source>
        <dbReference type="ARBA" id="ARBA00004496"/>
    </source>
</evidence>
<feature type="transmembrane region" description="Helical" evidence="6">
    <location>
        <begin position="251"/>
        <end position="269"/>
    </location>
</feature>
<keyword evidence="6" id="KW-0812">Transmembrane</keyword>